<keyword evidence="11" id="KW-0653">Protein transport</keyword>
<feature type="compositionally biased region" description="Low complexity" evidence="18">
    <location>
        <begin position="142"/>
        <end position="157"/>
    </location>
</feature>
<evidence type="ECO:0000256" key="7">
    <source>
        <dbReference type="ARBA" id="ARBA00022723"/>
    </source>
</evidence>
<dbReference type="PANTHER" id="PTHR46395">
    <property type="entry name" value="ADP-RIBOSYLATION FACTOR GTPASE-ACTIVATING PROTEIN 1"/>
    <property type="match status" value="1"/>
</dbReference>
<sequence>MASPRTRRVLKEIKPKEDNNTCFECGGHNPQWVSVTYGIWICLECSGKHRGLGVHISFVRSVTMDKWKDAELEKMKVGGNRKAKQFFKSQKDYNPNWSIQEKYNSRAGALYRDKISALAEGRSWSEATSSARDWTPPVANNYSSYSSGSSDKSKISSSVSYKADGSDMESMYGLSKAEIDSQKNVFFERKRQENASRPDDLPPSQGGRYTGFGSTPVNPSNEEQSSGWESALSSLSLGWNSFAVTASEIAKQATEEAVKIGGVVNESVLKPTANKATELGSSMNENLKIVSNKVQDGTLVDDFSTSMSGFASKVKSAGAQGWFNVQSYFAPTTTEALQEQTGSSYGSLDKTSTVNTDPQPEVDEWHWDHEQILDEPEHETKAKDSKTESLDDDGWDDAEWGEASSWSNEGWSNSTDTDTKSKRTSKKGD</sequence>
<keyword evidence="3" id="KW-0813">Transport</keyword>
<dbReference type="Pfam" id="PF01412">
    <property type="entry name" value="ArfGap"/>
    <property type="match status" value="1"/>
</dbReference>
<keyword evidence="9" id="KW-0862">Zinc</keyword>
<evidence type="ECO:0000313" key="20">
    <source>
        <dbReference type="EMBL" id="CAB4002755.1"/>
    </source>
</evidence>
<dbReference type="GO" id="GO:0015031">
    <property type="term" value="P:protein transport"/>
    <property type="evidence" value="ECO:0007669"/>
    <property type="project" value="UniProtKB-KW"/>
</dbReference>
<dbReference type="PROSITE" id="PS50115">
    <property type="entry name" value="ARFGAP"/>
    <property type="match status" value="1"/>
</dbReference>
<proteinExistence type="predicted"/>
<organism evidence="20 21">
    <name type="scientific">Paramuricea clavata</name>
    <name type="common">Red gorgonian</name>
    <name type="synonym">Violescent sea-whip</name>
    <dbReference type="NCBI Taxonomy" id="317549"/>
    <lineage>
        <taxon>Eukaryota</taxon>
        <taxon>Metazoa</taxon>
        <taxon>Cnidaria</taxon>
        <taxon>Anthozoa</taxon>
        <taxon>Octocorallia</taxon>
        <taxon>Malacalcyonacea</taxon>
        <taxon>Plexauridae</taxon>
        <taxon>Paramuricea</taxon>
    </lineage>
</organism>
<feature type="domain" description="Arf-GAP" evidence="19">
    <location>
        <begin position="7"/>
        <end position="124"/>
    </location>
</feature>
<keyword evidence="21" id="KW-1185">Reference proteome</keyword>
<dbReference type="SMART" id="SM00105">
    <property type="entry name" value="ArfGap"/>
    <property type="match status" value="1"/>
</dbReference>
<gene>
    <name evidence="20" type="ORF">PACLA_8A067950</name>
</gene>
<feature type="compositionally biased region" description="Basic and acidic residues" evidence="18">
    <location>
        <begin position="363"/>
        <end position="372"/>
    </location>
</feature>
<feature type="region of interest" description="Disordered" evidence="18">
    <location>
        <begin position="340"/>
        <end position="429"/>
    </location>
</feature>
<dbReference type="PANTHER" id="PTHR46395:SF1">
    <property type="entry name" value="ADP-RIBOSYLATION FACTOR GTPASE-ACTIVATING PROTEIN 1"/>
    <property type="match status" value="1"/>
</dbReference>
<dbReference type="InterPro" id="IPR001164">
    <property type="entry name" value="ArfGAP_dom"/>
</dbReference>
<keyword evidence="4" id="KW-0343">GTPase activation</keyword>
<feature type="compositionally biased region" description="Basic and acidic residues" evidence="18">
    <location>
        <begin position="189"/>
        <end position="200"/>
    </location>
</feature>
<evidence type="ECO:0000256" key="14">
    <source>
        <dbReference type="ARBA" id="ARBA00058112"/>
    </source>
</evidence>
<dbReference type="GO" id="GO:0005096">
    <property type="term" value="F:GTPase activator activity"/>
    <property type="evidence" value="ECO:0007669"/>
    <property type="project" value="UniProtKB-KW"/>
</dbReference>
<evidence type="ECO:0000256" key="3">
    <source>
        <dbReference type="ARBA" id="ARBA00022448"/>
    </source>
</evidence>
<keyword evidence="13" id="KW-0333">Golgi apparatus</keyword>
<feature type="region of interest" description="Disordered" evidence="18">
    <location>
        <begin position="129"/>
        <end position="157"/>
    </location>
</feature>
<keyword evidence="10" id="KW-0931">ER-Golgi transport</keyword>
<dbReference type="InterPro" id="IPR038508">
    <property type="entry name" value="ArfGAP_dom_sf"/>
</dbReference>
<reference evidence="20" key="1">
    <citation type="submission" date="2020-04" db="EMBL/GenBank/DDBJ databases">
        <authorList>
            <person name="Alioto T."/>
            <person name="Alioto T."/>
            <person name="Gomez Garrido J."/>
        </authorList>
    </citation>
    <scope>NUCLEOTIDE SEQUENCE</scope>
    <source>
        <strain evidence="20">A484AB</strain>
    </source>
</reference>
<keyword evidence="6" id="KW-0597">Phosphoprotein</keyword>
<dbReference type="InterPro" id="IPR037278">
    <property type="entry name" value="ARFGAP/RecO"/>
</dbReference>
<name>A0A7D9IDM4_PARCT</name>
<dbReference type="SUPFAM" id="SSF57863">
    <property type="entry name" value="ArfGap/RecO-like zinc finger"/>
    <property type="match status" value="1"/>
</dbReference>
<evidence type="ECO:0000256" key="17">
    <source>
        <dbReference type="ARBA" id="ARBA00081514"/>
    </source>
</evidence>
<dbReference type="GO" id="GO:0030100">
    <property type="term" value="P:regulation of endocytosis"/>
    <property type="evidence" value="ECO:0007669"/>
    <property type="project" value="TreeGrafter"/>
</dbReference>
<dbReference type="PRINTS" id="PR00405">
    <property type="entry name" value="REVINTRACTNG"/>
</dbReference>
<evidence type="ECO:0000256" key="11">
    <source>
        <dbReference type="ARBA" id="ARBA00022927"/>
    </source>
</evidence>
<dbReference type="AlphaFoldDB" id="A0A7D9IDM4"/>
<evidence type="ECO:0000256" key="1">
    <source>
        <dbReference type="ARBA" id="ARBA00004496"/>
    </source>
</evidence>
<dbReference type="GO" id="GO:0000139">
    <property type="term" value="C:Golgi membrane"/>
    <property type="evidence" value="ECO:0007669"/>
    <property type="project" value="TreeGrafter"/>
</dbReference>
<evidence type="ECO:0000313" key="21">
    <source>
        <dbReference type="Proteomes" id="UP001152795"/>
    </source>
</evidence>
<evidence type="ECO:0000256" key="16">
    <source>
        <dbReference type="ARBA" id="ARBA00077418"/>
    </source>
</evidence>
<evidence type="ECO:0000256" key="13">
    <source>
        <dbReference type="ARBA" id="ARBA00023034"/>
    </source>
</evidence>
<keyword evidence="8" id="KW-0863">Zinc-finger</keyword>
<comment type="caution">
    <text evidence="20">The sequence shown here is derived from an EMBL/GenBank/DDBJ whole genome shotgun (WGS) entry which is preliminary data.</text>
</comment>
<dbReference type="GO" id="GO:0032012">
    <property type="term" value="P:regulation of ARF protein signal transduction"/>
    <property type="evidence" value="ECO:0007669"/>
    <property type="project" value="TreeGrafter"/>
</dbReference>
<evidence type="ECO:0000259" key="19">
    <source>
        <dbReference type="PROSITE" id="PS50115"/>
    </source>
</evidence>
<evidence type="ECO:0000256" key="12">
    <source>
        <dbReference type="ARBA" id="ARBA00022990"/>
    </source>
</evidence>
<evidence type="ECO:0000256" key="8">
    <source>
        <dbReference type="ARBA" id="ARBA00022771"/>
    </source>
</evidence>
<keyword evidence="7" id="KW-0479">Metal-binding</keyword>
<dbReference type="Proteomes" id="UP001152795">
    <property type="component" value="Unassembled WGS sequence"/>
</dbReference>
<dbReference type="GO" id="GO:0008270">
    <property type="term" value="F:zinc ion binding"/>
    <property type="evidence" value="ECO:0007669"/>
    <property type="project" value="UniProtKB-KW"/>
</dbReference>
<evidence type="ECO:0000256" key="10">
    <source>
        <dbReference type="ARBA" id="ARBA00022892"/>
    </source>
</evidence>
<comment type="subcellular location">
    <subcellularLocation>
        <location evidence="1">Cytoplasm</location>
    </subcellularLocation>
    <subcellularLocation>
        <location evidence="2">Golgi apparatus</location>
    </subcellularLocation>
</comment>
<feature type="compositionally biased region" description="Polar residues" evidence="18">
    <location>
        <begin position="212"/>
        <end position="224"/>
    </location>
</feature>
<keyword evidence="5" id="KW-0963">Cytoplasm</keyword>
<feature type="compositionally biased region" description="Basic and acidic residues" evidence="18">
    <location>
        <begin position="378"/>
        <end position="389"/>
    </location>
</feature>
<feature type="compositionally biased region" description="Acidic residues" evidence="18">
    <location>
        <begin position="390"/>
        <end position="400"/>
    </location>
</feature>
<comment type="function">
    <text evidence="14">GTPase-activating protein (GAP) for the ADP ribosylation factor 1 (ARF1). Involved in membrane trafficking and /or vesicle transport. Promotes hydrolysis of the ARF1-bound GTP and thus, is required for the dissociation of coat proteins from Golgi-derived membranes and vesicles, a prerequisite for vesicle's fusion with target compartment. Probably regulates ARF1-mediated transport via its interaction with the KDELR proteins and TMED2. Overexpression induces the redistribution of the entire Golgi complex to the endoplasmic reticulum, as when ARF1 is deactivated. Its activity is stimulated by phosphoinosides and inhibited by phosphatidylcholine.</text>
</comment>
<feature type="compositionally biased region" description="Polar residues" evidence="18">
    <location>
        <begin position="340"/>
        <end position="358"/>
    </location>
</feature>
<dbReference type="OrthoDB" id="983479at2759"/>
<evidence type="ECO:0000256" key="4">
    <source>
        <dbReference type="ARBA" id="ARBA00022468"/>
    </source>
</evidence>
<dbReference type="Gene3D" id="1.10.220.150">
    <property type="entry name" value="Arf GTPase activating protein"/>
    <property type="match status" value="1"/>
</dbReference>
<evidence type="ECO:0000256" key="6">
    <source>
        <dbReference type="ARBA" id="ARBA00022553"/>
    </source>
</evidence>
<protein>
    <recommendedName>
        <fullName evidence="15">ADP-ribosylation factor GTPase-activating protein 1</fullName>
    </recommendedName>
    <alternativeName>
        <fullName evidence="17">ADP-ribosylation factor 1 GTPase-activating protein</fullName>
    </alternativeName>
    <alternativeName>
        <fullName evidence="16">ARF1-directed GTPase-activating protein</fullName>
    </alternativeName>
</protein>
<dbReference type="FunFam" id="1.10.220.150:FF:000008">
    <property type="entry name" value="ADP-ribosylation factor GTPase activating protein 1"/>
    <property type="match status" value="1"/>
</dbReference>
<dbReference type="CDD" id="cd08830">
    <property type="entry name" value="ArfGap_ArfGap1"/>
    <property type="match status" value="1"/>
</dbReference>
<dbReference type="GO" id="GO:0016192">
    <property type="term" value="P:vesicle-mediated transport"/>
    <property type="evidence" value="ECO:0007669"/>
    <property type="project" value="UniProtKB-KW"/>
</dbReference>
<evidence type="ECO:0000256" key="5">
    <source>
        <dbReference type="ARBA" id="ARBA00022490"/>
    </source>
</evidence>
<evidence type="ECO:0000256" key="18">
    <source>
        <dbReference type="SAM" id="MobiDB-lite"/>
    </source>
</evidence>
<evidence type="ECO:0000256" key="9">
    <source>
        <dbReference type="ARBA" id="ARBA00022833"/>
    </source>
</evidence>
<feature type="compositionally biased region" description="Basic and acidic residues" evidence="18">
    <location>
        <begin position="417"/>
        <end position="429"/>
    </location>
</feature>
<accession>A0A7D9IDM4</accession>
<dbReference type="EMBL" id="CACRXK020004439">
    <property type="protein sequence ID" value="CAB4002755.1"/>
    <property type="molecule type" value="Genomic_DNA"/>
</dbReference>
<feature type="region of interest" description="Disordered" evidence="18">
    <location>
        <begin position="189"/>
        <end position="229"/>
    </location>
</feature>
<keyword evidence="12" id="KW-0007">Acetylation</keyword>
<evidence type="ECO:0000256" key="15">
    <source>
        <dbReference type="ARBA" id="ARBA00071258"/>
    </source>
</evidence>
<evidence type="ECO:0000256" key="2">
    <source>
        <dbReference type="ARBA" id="ARBA00004555"/>
    </source>
</evidence>